<dbReference type="Pfam" id="PF13508">
    <property type="entry name" value="Acetyltransf_7"/>
    <property type="match status" value="1"/>
</dbReference>
<dbReference type="SUPFAM" id="SSF55729">
    <property type="entry name" value="Acyl-CoA N-acyltransferases (Nat)"/>
    <property type="match status" value="1"/>
</dbReference>
<reference evidence="3" key="1">
    <citation type="journal article" date="2021" name="Nat. Commun.">
        <title>Genetic determinants of endophytism in the Arabidopsis root mycobiome.</title>
        <authorList>
            <person name="Mesny F."/>
            <person name="Miyauchi S."/>
            <person name="Thiergart T."/>
            <person name="Pickel B."/>
            <person name="Atanasova L."/>
            <person name="Karlsson M."/>
            <person name="Huettel B."/>
            <person name="Barry K.W."/>
            <person name="Haridas S."/>
            <person name="Chen C."/>
            <person name="Bauer D."/>
            <person name="Andreopoulos W."/>
            <person name="Pangilinan J."/>
            <person name="LaButti K."/>
            <person name="Riley R."/>
            <person name="Lipzen A."/>
            <person name="Clum A."/>
            <person name="Drula E."/>
            <person name="Henrissat B."/>
            <person name="Kohler A."/>
            <person name="Grigoriev I.V."/>
            <person name="Martin F.M."/>
            <person name="Hacquard S."/>
        </authorList>
    </citation>
    <scope>NUCLEOTIDE SEQUENCE</scope>
    <source>
        <strain evidence="3">MPI-SDFR-AT-0068</strain>
    </source>
</reference>
<proteinExistence type="predicted"/>
<dbReference type="CDD" id="cd04301">
    <property type="entry name" value="NAT_SF"/>
    <property type="match status" value="1"/>
</dbReference>
<dbReference type="OrthoDB" id="2744543at2759"/>
<name>A0A8K0SEB1_9HYPO</name>
<sequence length="250" mass="28025">MSSITIRPATLADSDAIANIHSSALEKYNDFYAAFFQRHPRELIPIATRNALQNPKQHFLVAEEAGQTVGFVRYTEVKNKNNTDSDNSNKPNSNASEQPAPAPGPPAVWTIKKHMEELWQWFNARSEEIDASKEKAVDGRDHFEVMHIMVDPQHQRKGIGGHLLKSVTDKADAVNAPTLIVSSVEGHGLYSKHGFESLGTWDIDNEAWAHKIVEHEKSIGYTDGVIDLEDKCRGMRESEDSMIRQPIIRS</sequence>
<dbReference type="EMBL" id="JAGPXF010000001">
    <property type="protein sequence ID" value="KAH7263063.1"/>
    <property type="molecule type" value="Genomic_DNA"/>
</dbReference>
<dbReference type="Proteomes" id="UP000813427">
    <property type="component" value="Unassembled WGS sequence"/>
</dbReference>
<dbReference type="PANTHER" id="PTHR42791">
    <property type="entry name" value="GNAT FAMILY ACETYLTRANSFERASE"/>
    <property type="match status" value="1"/>
</dbReference>
<dbReference type="InterPro" id="IPR052523">
    <property type="entry name" value="Trichothecene_AcTrans"/>
</dbReference>
<feature type="region of interest" description="Disordered" evidence="1">
    <location>
        <begin position="79"/>
        <end position="108"/>
    </location>
</feature>
<dbReference type="InterPro" id="IPR000182">
    <property type="entry name" value="GNAT_dom"/>
</dbReference>
<evidence type="ECO:0000313" key="4">
    <source>
        <dbReference type="Proteomes" id="UP000813427"/>
    </source>
</evidence>
<evidence type="ECO:0000313" key="3">
    <source>
        <dbReference type="EMBL" id="KAH7263063.1"/>
    </source>
</evidence>
<dbReference type="PROSITE" id="PS51186">
    <property type="entry name" value="GNAT"/>
    <property type="match status" value="1"/>
</dbReference>
<evidence type="ECO:0000256" key="1">
    <source>
        <dbReference type="SAM" id="MobiDB-lite"/>
    </source>
</evidence>
<evidence type="ECO:0000259" key="2">
    <source>
        <dbReference type="PROSITE" id="PS51186"/>
    </source>
</evidence>
<dbReference type="AlphaFoldDB" id="A0A8K0SEB1"/>
<keyword evidence="4" id="KW-1185">Reference proteome</keyword>
<gene>
    <name evidence="3" type="ORF">BKA59DRAFT_43360</name>
</gene>
<feature type="domain" description="N-acetyltransferase" evidence="2">
    <location>
        <begin position="4"/>
        <end position="214"/>
    </location>
</feature>
<feature type="compositionally biased region" description="Low complexity" evidence="1">
    <location>
        <begin position="84"/>
        <end position="94"/>
    </location>
</feature>
<protein>
    <submittedName>
        <fullName evidence="3">Acyl-CoA N-acyltransferase</fullName>
    </submittedName>
</protein>
<dbReference type="PANTHER" id="PTHR42791:SF2">
    <property type="entry name" value="N-ACETYLTRANSFERASE DOMAIN-CONTAINING PROTEIN"/>
    <property type="match status" value="1"/>
</dbReference>
<dbReference type="InterPro" id="IPR016181">
    <property type="entry name" value="Acyl_CoA_acyltransferase"/>
</dbReference>
<organism evidence="3 4">
    <name type="scientific">Fusarium tricinctum</name>
    <dbReference type="NCBI Taxonomy" id="61284"/>
    <lineage>
        <taxon>Eukaryota</taxon>
        <taxon>Fungi</taxon>
        <taxon>Dikarya</taxon>
        <taxon>Ascomycota</taxon>
        <taxon>Pezizomycotina</taxon>
        <taxon>Sordariomycetes</taxon>
        <taxon>Hypocreomycetidae</taxon>
        <taxon>Hypocreales</taxon>
        <taxon>Nectriaceae</taxon>
        <taxon>Fusarium</taxon>
        <taxon>Fusarium tricinctum species complex</taxon>
    </lineage>
</organism>
<dbReference type="GO" id="GO:0016747">
    <property type="term" value="F:acyltransferase activity, transferring groups other than amino-acyl groups"/>
    <property type="evidence" value="ECO:0007669"/>
    <property type="project" value="InterPro"/>
</dbReference>
<accession>A0A8K0SEB1</accession>
<dbReference type="Gene3D" id="3.40.630.30">
    <property type="match status" value="1"/>
</dbReference>
<comment type="caution">
    <text evidence="3">The sequence shown here is derived from an EMBL/GenBank/DDBJ whole genome shotgun (WGS) entry which is preliminary data.</text>
</comment>